<evidence type="ECO:0000256" key="3">
    <source>
        <dbReference type="PROSITE-ProRule" id="PRU00983"/>
    </source>
</evidence>
<evidence type="ECO:0000256" key="1">
    <source>
        <dbReference type="ARBA" id="ARBA00022553"/>
    </source>
</evidence>
<dbReference type="InterPro" id="IPR027357">
    <property type="entry name" value="DOCKER_dom"/>
</dbReference>
<keyword evidence="1" id="KW-0597">Phosphoprotein</keyword>
<comment type="similarity">
    <text evidence="3">Belongs to the DOCK family.</text>
</comment>
<dbReference type="InterPro" id="IPR035892">
    <property type="entry name" value="C2_domain_sf"/>
</dbReference>
<evidence type="ECO:0000256" key="2">
    <source>
        <dbReference type="ARBA" id="ARBA00022658"/>
    </source>
</evidence>
<reference evidence="7" key="1">
    <citation type="submission" date="2025-08" db="UniProtKB">
        <authorList>
            <consortium name="Ensembl"/>
        </authorList>
    </citation>
    <scope>IDENTIFICATION</scope>
</reference>
<dbReference type="InterPro" id="IPR046770">
    <property type="entry name" value="DOCKER_Lobe_B"/>
</dbReference>
<feature type="compositionally biased region" description="Basic and acidic residues" evidence="4">
    <location>
        <begin position="388"/>
        <end position="405"/>
    </location>
</feature>
<feature type="compositionally biased region" description="Low complexity" evidence="4">
    <location>
        <begin position="1098"/>
        <end position="1116"/>
    </location>
</feature>
<feature type="compositionally biased region" description="Low complexity" evidence="4">
    <location>
        <begin position="30"/>
        <end position="40"/>
    </location>
</feature>
<dbReference type="InterPro" id="IPR037808">
    <property type="entry name" value="C2_Dock-C"/>
</dbReference>
<feature type="compositionally biased region" description="Basic and acidic residues" evidence="4">
    <location>
        <begin position="20"/>
        <end position="29"/>
    </location>
</feature>
<dbReference type="InterPro" id="IPR026791">
    <property type="entry name" value="DOCK"/>
</dbReference>
<feature type="compositionally biased region" description="Polar residues" evidence="4">
    <location>
        <begin position="413"/>
        <end position="422"/>
    </location>
</feature>
<feature type="domain" description="DOCKER" evidence="6">
    <location>
        <begin position="1600"/>
        <end position="2033"/>
    </location>
</feature>
<evidence type="ECO:0000259" key="5">
    <source>
        <dbReference type="PROSITE" id="PS51650"/>
    </source>
</evidence>
<dbReference type="Pfam" id="PF20422">
    <property type="entry name" value="DHR-2_Lobe_B"/>
    <property type="match status" value="1"/>
</dbReference>
<feature type="region of interest" description="Disordered" evidence="4">
    <location>
        <begin position="20"/>
        <end position="41"/>
    </location>
</feature>
<proteinExistence type="inferred from homology"/>
<name>A0A8C0JRM4_CANLU</name>
<evidence type="ECO:0000259" key="6">
    <source>
        <dbReference type="PROSITE" id="PS51651"/>
    </source>
</evidence>
<dbReference type="Gene3D" id="2.60.40.150">
    <property type="entry name" value="C2 domain"/>
    <property type="match status" value="1"/>
</dbReference>
<organism evidence="7 8">
    <name type="scientific">Canis lupus dingo</name>
    <name type="common">dingo</name>
    <dbReference type="NCBI Taxonomy" id="286419"/>
    <lineage>
        <taxon>Eukaryota</taxon>
        <taxon>Metazoa</taxon>
        <taxon>Chordata</taxon>
        <taxon>Craniata</taxon>
        <taxon>Vertebrata</taxon>
        <taxon>Euteleostomi</taxon>
        <taxon>Mammalia</taxon>
        <taxon>Eutheria</taxon>
        <taxon>Laurasiatheria</taxon>
        <taxon>Carnivora</taxon>
        <taxon>Caniformia</taxon>
        <taxon>Canidae</taxon>
        <taxon>Canis</taxon>
    </lineage>
</organism>
<feature type="region of interest" description="Disordered" evidence="4">
    <location>
        <begin position="1095"/>
        <end position="1117"/>
    </location>
</feature>
<dbReference type="PROSITE" id="PS51650">
    <property type="entry name" value="C2_DOCK"/>
    <property type="match status" value="1"/>
</dbReference>
<dbReference type="Pfam" id="PF06920">
    <property type="entry name" value="DHR-2_Lobe_A"/>
    <property type="match status" value="1"/>
</dbReference>
<feature type="region of interest" description="Disordered" evidence="4">
    <location>
        <begin position="130"/>
        <end position="167"/>
    </location>
</feature>
<feature type="compositionally biased region" description="Polar residues" evidence="4">
    <location>
        <begin position="152"/>
        <end position="165"/>
    </location>
</feature>
<dbReference type="CDD" id="cd08696">
    <property type="entry name" value="C2_Dock-C"/>
    <property type="match status" value="1"/>
</dbReference>
<dbReference type="Pfam" id="PF14429">
    <property type="entry name" value="DOCK-C2"/>
    <property type="match status" value="1"/>
</dbReference>
<dbReference type="InterPro" id="IPR046773">
    <property type="entry name" value="DOCKER_Lobe_C"/>
</dbReference>
<dbReference type="PANTHER" id="PTHR23317">
    <property type="entry name" value="DEDICATOR OF CYTOKINESIS DOCK"/>
    <property type="match status" value="1"/>
</dbReference>
<dbReference type="GeneTree" id="ENSGT00940000159313"/>
<dbReference type="PANTHER" id="PTHR23317:SF65">
    <property type="entry name" value="DEDICATOR OF CYTOKINESIS PROTEIN 6"/>
    <property type="match status" value="1"/>
</dbReference>
<dbReference type="GO" id="GO:0005085">
    <property type="term" value="F:guanyl-nucleotide exchange factor activity"/>
    <property type="evidence" value="ECO:0007669"/>
    <property type="project" value="UniProtKB-KW"/>
</dbReference>
<protein>
    <submittedName>
        <fullName evidence="7">Dedicator of cytokinesis 6</fullName>
    </submittedName>
</protein>
<keyword evidence="2" id="KW-0344">Guanine-nucleotide releasing factor</keyword>
<keyword evidence="8" id="KW-1185">Reference proteome</keyword>
<feature type="region of interest" description="Disordered" evidence="4">
    <location>
        <begin position="385"/>
        <end position="422"/>
    </location>
</feature>
<evidence type="ECO:0000313" key="8">
    <source>
        <dbReference type="Proteomes" id="UP000694391"/>
    </source>
</evidence>
<dbReference type="Ensembl" id="ENSCAFT00020005895.1">
    <property type="protein sequence ID" value="ENSCAFP00020005090.1"/>
    <property type="gene ID" value="ENSCAFG00020000362.1"/>
</dbReference>
<evidence type="ECO:0000256" key="4">
    <source>
        <dbReference type="SAM" id="MobiDB-lite"/>
    </source>
</evidence>
<feature type="region of interest" description="Disordered" evidence="4">
    <location>
        <begin position="183"/>
        <end position="208"/>
    </location>
</feature>
<feature type="compositionally biased region" description="Basic and acidic residues" evidence="4">
    <location>
        <begin position="137"/>
        <end position="151"/>
    </location>
</feature>
<dbReference type="FunFam" id="1.25.40.410:FF:000002">
    <property type="entry name" value="Dedicator of cytokinesis protein 7"/>
    <property type="match status" value="1"/>
</dbReference>
<dbReference type="PROSITE" id="PS51651">
    <property type="entry name" value="DOCKER"/>
    <property type="match status" value="1"/>
</dbReference>
<dbReference type="InterPro" id="IPR043162">
    <property type="entry name" value="DOCK_C_lobe_C"/>
</dbReference>
<evidence type="ECO:0000313" key="7">
    <source>
        <dbReference type="Ensembl" id="ENSCAFP00020005090.1"/>
    </source>
</evidence>
<dbReference type="Gene3D" id="1.20.58.740">
    <property type="match status" value="1"/>
</dbReference>
<reference evidence="7" key="2">
    <citation type="submission" date="2025-09" db="UniProtKB">
        <authorList>
            <consortium name="Ensembl"/>
        </authorList>
    </citation>
    <scope>IDENTIFICATION</scope>
</reference>
<accession>A0A8C0JRM4</accession>
<dbReference type="Pfam" id="PF20421">
    <property type="entry name" value="DHR-2_Lobe_C"/>
    <property type="match status" value="1"/>
</dbReference>
<gene>
    <name evidence="7" type="primary">DOCK6</name>
</gene>
<dbReference type="InterPro" id="IPR046769">
    <property type="entry name" value="DOCKER_Lobe_A"/>
</dbReference>
<dbReference type="GO" id="GO:0005829">
    <property type="term" value="C:cytosol"/>
    <property type="evidence" value="ECO:0007669"/>
    <property type="project" value="TreeGrafter"/>
</dbReference>
<dbReference type="GO" id="GO:0007264">
    <property type="term" value="P:small GTPase-mediated signal transduction"/>
    <property type="evidence" value="ECO:0007669"/>
    <property type="project" value="InterPro"/>
</dbReference>
<dbReference type="InterPro" id="IPR027007">
    <property type="entry name" value="C2_DOCK-type_domain"/>
</dbReference>
<dbReference type="FunFam" id="1.20.58.740:FF:000002">
    <property type="entry name" value="Dedicator of cytokinesis protein 7"/>
    <property type="match status" value="1"/>
</dbReference>
<dbReference type="InterPro" id="IPR043161">
    <property type="entry name" value="DOCK_C_lobe_A"/>
</dbReference>
<feature type="domain" description="C2 DOCK-type" evidence="5">
    <location>
        <begin position="526"/>
        <end position="692"/>
    </location>
</feature>
<dbReference type="FunFam" id="2.60.40.150:FF:000022">
    <property type="entry name" value="Dedicator of cytokinesis protein 7"/>
    <property type="match status" value="1"/>
</dbReference>
<sequence>FSCPQWPLPCLNRTVAAEVRKQVSRERSGSPHSSRRSSTSLGVRVPLTEVVEPLDFEDVLLSRPPDAEPGPLRDLAEFPVQHPRGLAGCALIPATHPTLPPPRYQHLSAAYSPITTETQRERQKGLTRQIFEQDVSGDERSGPEDSDDPRHSSGSPDDTPRSSGASGIFDLRNLAADSLLPSLLERTAPEDGDRRNEALRRQHRPRALLALYPAPDEDDAVERCSRPEPPREHFGQRILVKCLSLKFEIEIEPIFGILALYDVREKKKISENFYFDLNSDSMKGLLRAHGTHPAISTLARSAIFSVTYPSPDIFLVIKLEKVLQQGDISECCEPYMVMKEVDTAKNKEKLEKLRLAAEQFCTRLGRYRMPFAWTAVHLANIVSSAGQPDRDSSDSEGERRPAWTDRRRRGPQDRTSSGDDTCSFSGFRPATLTVTNFFKQEAERLSDEDLFKFLADMRRPSSLLRRLRPVTAQLKIDISPAPENPHFCLSPELLHVKPYPDPRGRPTKEILEFPAREVYAPHTSYRNLLYVYPHCLNFSSRQGSVRNLTVRVQYMAGEDPSQALPVIFGKSSCSEFTREAFTPVVYHNKSPEFYEEFKLRLPACVTENHHLLFTFYHVSCQPRPGTALETPVGFTWIPLLQHGRLRTGPFCLPVSVDQLPPSYSVLTPDVALPGMRWVDGHKGVFSVELTAVSSVHPQDPHLDKFFTLVHVLEEGAFPFRLKDTVLSEGTVEQELRASLAALRLASPEPLVAFSHHVLDKLVRLVVRPPIIGGQIVNLGRGAFEAMAHVVSLVHRSLEAAQDSRGHCPLLAAYVHYAFRLPGTEPTFPSGSPPVAVQPATLARGPGRPASLYLARSKSISSSNPDLAVAPGSVDDEVSRILASKVGRGGPGVSSHGCRVGGRRISLLTEDRKCRTAAWTEADSGQQGWSVAVTLLHEELALQWVVSSSAVREAVLQHAWFFFQLMVKSMALHLLLGQRLDTPRKLRFPGRFLDDIMALVSSVGLEVITRVYKDAELAERLNASLAFFLSDLLSLVDRGFVFNLVRIHYKQVATRLQSAPNPTLLLTLRMDFTRILCSHEHYVTLNLPCCPLSPPASPSPSVSSTTSQSSTFSSQAPDPKVTSMFELTQALSGPGASLLHKKAISAVHSLLCGHDADPRYAEATVKARVAELYLPLLSLARDTLPRLHDFAEGPGQRSRLASMLDSDTEGEGDIGGTINPSVAMAIAGGPLAPGSRTLSPAWPQASRSGCPLSAESSRTLLVCVLWVLKNAEPALLQRWAADLALPQLGRLLDLLYLCLAAFEYKGRKAFERINSLTFKKSLDMKARLEEAILGTIGARQEMVRRSRGEREMYPVHVPTERSPFGNQENVRWRKSITHWRQTSDRDEMEHEALVDGNLATEASLVVLDTLEIIVQTVMLSEARESILGAVLKVVLYSLGSAQSALFLQHGLATQRALVSKFPELLFEEDTELCADLCLRLLRHCGSRISTIRMHASASLYLLMRQNFEIGNNFARVKMQVTMSLSSLVGTTQSFSEEHLRRSLKTILTYAEEDVGLRDSTFAEQVQDLMFNLHMILTDTVKMKEHQEDPEMLIDLMYRIARGYQGSPDLRLTWLQNMAGKHAELGNHAEAAQCMVHAAALVAEYLALLEDSRYLPVGCVSFQNISSNVLEESAISDDILSPDEEGFCSGKHFTELGLVGLLEQAAAYFTMVRPVVNEVYKTLIPILEAHRDYKKLAAVHGKLQEAFTKIMHQVGPDRVFGTYFRVGFYGARFGDLDEQEFVYKEPSITKLAEISHRLEEFYTERFGEDVVEIVKDSNPVDKTKLDPQKAYIQITYVEPHFDTYELKDRVTYFDRNYGLRTFLFCTPFTPDGRAHGELPEQHKRKTLLSTDHAFPYIKTRIRVCHREEVVLTPVEVAIEDMQKKTRELAFATEQDPPDAKMLQMVLQGSVGPTVNQGPLEVAQVFLAEIPEDPKLFRHHNKLRLCFKDFCKKCEDALRKNKALIGPDQKEYHRELERNYCRLREALQPLLTQRLPQLLAPTTAGLRNSLNRASFRKADL</sequence>
<dbReference type="Gene3D" id="1.25.40.410">
    <property type="match status" value="1"/>
</dbReference>
<feature type="compositionally biased region" description="Basic and acidic residues" evidence="4">
    <location>
        <begin position="187"/>
        <end position="200"/>
    </location>
</feature>
<dbReference type="Proteomes" id="UP000694391">
    <property type="component" value="Unplaced"/>
</dbReference>